<name>A0ABX0SKN3_9ACTN</name>
<keyword evidence="2" id="KW-1133">Transmembrane helix</keyword>
<keyword evidence="4" id="KW-1185">Reference proteome</keyword>
<dbReference type="RefSeq" id="WP_167166866.1">
    <property type="nucleotide sequence ID" value="NZ_BAAAOO010000010.1"/>
</dbReference>
<feature type="region of interest" description="Disordered" evidence="1">
    <location>
        <begin position="55"/>
        <end position="78"/>
    </location>
</feature>
<evidence type="ECO:0000313" key="3">
    <source>
        <dbReference type="EMBL" id="NIH57292.1"/>
    </source>
</evidence>
<feature type="transmembrane region" description="Helical" evidence="2">
    <location>
        <begin position="21"/>
        <end position="42"/>
    </location>
</feature>
<dbReference type="Proteomes" id="UP000749311">
    <property type="component" value="Unassembled WGS sequence"/>
</dbReference>
<dbReference type="EMBL" id="JAAMOZ010000001">
    <property type="protein sequence ID" value="NIH57292.1"/>
    <property type="molecule type" value="Genomic_DNA"/>
</dbReference>
<reference evidence="3 4" key="1">
    <citation type="submission" date="2020-02" db="EMBL/GenBank/DDBJ databases">
        <title>Sequencing the genomes of 1000 actinobacteria strains.</title>
        <authorList>
            <person name="Klenk H.-P."/>
        </authorList>
    </citation>
    <scope>NUCLEOTIDE SEQUENCE [LARGE SCALE GENOMIC DNA]</scope>
    <source>
        <strain evidence="3 4">DSM 19609</strain>
    </source>
</reference>
<proteinExistence type="predicted"/>
<evidence type="ECO:0000256" key="1">
    <source>
        <dbReference type="SAM" id="MobiDB-lite"/>
    </source>
</evidence>
<sequence>MTVRQQIWDWLPARRDRRRTTVAPVIAAELGLPVSLVAATLLDMERGGHVVHDRRGSWHRGVPLTKPAPDQPEEGLWD</sequence>
<keyword evidence="2" id="KW-0472">Membrane</keyword>
<comment type="caution">
    <text evidence="3">The sequence shown here is derived from an EMBL/GenBank/DDBJ whole genome shotgun (WGS) entry which is preliminary data.</text>
</comment>
<accession>A0ABX0SKN3</accession>
<evidence type="ECO:0000256" key="2">
    <source>
        <dbReference type="SAM" id="Phobius"/>
    </source>
</evidence>
<evidence type="ECO:0000313" key="4">
    <source>
        <dbReference type="Proteomes" id="UP000749311"/>
    </source>
</evidence>
<gene>
    <name evidence="3" type="ORF">FB473_001937</name>
</gene>
<organism evidence="3 4">
    <name type="scientific">Brooklawnia cerclae</name>
    <dbReference type="NCBI Taxonomy" id="349934"/>
    <lineage>
        <taxon>Bacteria</taxon>
        <taxon>Bacillati</taxon>
        <taxon>Actinomycetota</taxon>
        <taxon>Actinomycetes</taxon>
        <taxon>Propionibacteriales</taxon>
        <taxon>Propionibacteriaceae</taxon>
        <taxon>Brooklawnia</taxon>
    </lineage>
</organism>
<protein>
    <submittedName>
        <fullName evidence="3">Uncharacterized protein</fullName>
    </submittedName>
</protein>
<keyword evidence="2" id="KW-0812">Transmembrane</keyword>